<name>A0AAV3XG89_9CYAN</name>
<feature type="compositionally biased region" description="Polar residues" evidence="1">
    <location>
        <begin position="61"/>
        <end position="76"/>
    </location>
</feature>
<reference evidence="2" key="1">
    <citation type="submission" date="2019-10" db="EMBL/GenBank/DDBJ databases">
        <title>Draft genome sequece of Microseira wollei NIES-4236.</title>
        <authorList>
            <person name="Yamaguchi H."/>
            <person name="Suzuki S."/>
            <person name="Kawachi M."/>
        </authorList>
    </citation>
    <scope>NUCLEOTIDE SEQUENCE</scope>
    <source>
        <strain evidence="2">NIES-4236</strain>
    </source>
</reference>
<sequence>MRANFWGLSVVRATKKSVSNLVALIVIKILVVATPATCLAQEEENRASWAGEQASRGAGEQESNLGAGNTSNLTTKTDNFTLRAPFFDSSSRGELPITNSQFPIPNSQLPTEVVENPDAPGVAPSLQPQPSTPGEVPFQPQNLPLLPLGNQRQPEYRANPGITMINPSAYGKSWGSASVGVGLQTRTRFTNSADGVFGIGIGLGDARRWVGLDVGVTLTDLWETPAADGTVSFKLHRQLPGDFTIAVGVQNAIAWGNTDGGTSPYGVVTKLFRLQESTETPFSQLYLSVGVGSGQFRSELDIQNDRDSIDVFGSVAVRVVEPVSAIAEWTGQDLTLGLSVVPFGNIPLVITPAVTDITGKAGDGSRFILGVGYLISF</sequence>
<organism evidence="2 3">
    <name type="scientific">Microseira wollei NIES-4236</name>
    <dbReference type="NCBI Taxonomy" id="2530354"/>
    <lineage>
        <taxon>Bacteria</taxon>
        <taxon>Bacillati</taxon>
        <taxon>Cyanobacteriota</taxon>
        <taxon>Cyanophyceae</taxon>
        <taxon>Oscillatoriophycideae</taxon>
        <taxon>Aerosakkonematales</taxon>
        <taxon>Aerosakkonemataceae</taxon>
        <taxon>Microseira</taxon>
    </lineage>
</organism>
<dbReference type="EMBL" id="BLAY01000091">
    <property type="protein sequence ID" value="GET40456.1"/>
    <property type="molecule type" value="Genomic_DNA"/>
</dbReference>
<evidence type="ECO:0008006" key="4">
    <source>
        <dbReference type="Google" id="ProtNLM"/>
    </source>
</evidence>
<keyword evidence="3" id="KW-1185">Reference proteome</keyword>
<feature type="region of interest" description="Disordered" evidence="1">
    <location>
        <begin position="97"/>
        <end position="136"/>
    </location>
</feature>
<protein>
    <recommendedName>
        <fullName evidence="4">Transporter</fullName>
    </recommendedName>
</protein>
<evidence type="ECO:0000313" key="3">
    <source>
        <dbReference type="Proteomes" id="UP001050975"/>
    </source>
</evidence>
<comment type="caution">
    <text evidence="2">The sequence shown here is derived from an EMBL/GenBank/DDBJ whole genome shotgun (WGS) entry which is preliminary data.</text>
</comment>
<gene>
    <name evidence="2" type="ORF">MiSe_52650</name>
</gene>
<evidence type="ECO:0000256" key="1">
    <source>
        <dbReference type="SAM" id="MobiDB-lite"/>
    </source>
</evidence>
<proteinExistence type="predicted"/>
<dbReference type="Proteomes" id="UP001050975">
    <property type="component" value="Unassembled WGS sequence"/>
</dbReference>
<feature type="region of interest" description="Disordered" evidence="1">
    <location>
        <begin position="49"/>
        <end position="76"/>
    </location>
</feature>
<evidence type="ECO:0000313" key="2">
    <source>
        <dbReference type="EMBL" id="GET40456.1"/>
    </source>
</evidence>
<accession>A0AAV3XG89</accession>
<feature type="compositionally biased region" description="Polar residues" evidence="1">
    <location>
        <begin position="97"/>
        <end position="110"/>
    </location>
</feature>
<dbReference type="AlphaFoldDB" id="A0AAV3XG89"/>